<feature type="compositionally biased region" description="Low complexity" evidence="1">
    <location>
        <begin position="73"/>
        <end position="86"/>
    </location>
</feature>
<dbReference type="AlphaFoldDB" id="A0A449A8N3"/>
<protein>
    <submittedName>
        <fullName evidence="3">Uncharacterized protein</fullName>
    </submittedName>
</protein>
<evidence type="ECO:0000256" key="1">
    <source>
        <dbReference type="SAM" id="MobiDB-lite"/>
    </source>
</evidence>
<feature type="compositionally biased region" description="Low complexity" evidence="1">
    <location>
        <begin position="30"/>
        <end position="44"/>
    </location>
</feature>
<feature type="signal peptide" evidence="2">
    <location>
        <begin position="1"/>
        <end position="20"/>
    </location>
</feature>
<keyword evidence="2" id="KW-0732">Signal</keyword>
<gene>
    <name evidence="3" type="ORF">NCTC10122_00215</name>
</gene>
<accession>A0A449A8N3</accession>
<dbReference type="PROSITE" id="PS51257">
    <property type="entry name" value="PROKAR_LIPOPROTEIN"/>
    <property type="match status" value="1"/>
</dbReference>
<dbReference type="InterPro" id="IPR036691">
    <property type="entry name" value="Endo/exonu/phosph_ase_sf"/>
</dbReference>
<proteinExistence type="predicted"/>
<dbReference type="Gene3D" id="3.60.10.10">
    <property type="entry name" value="Endonuclease/exonuclease/phosphatase"/>
    <property type="match status" value="2"/>
</dbReference>
<dbReference type="EMBL" id="LR214970">
    <property type="protein sequence ID" value="VEU60619.1"/>
    <property type="molecule type" value="Genomic_DNA"/>
</dbReference>
<name>A0A449A8N3_9BACT</name>
<sequence>MKKPRFIVPMISSIFFPLLAVSCVNFGAQNQTKNPQKNDNQNPNKKTDPSAPKPPAKNPGTQKPGNPKPPTTTEPGTITPPTQTNPTPQPPATNNPGNTNTPKPIDNQAWEQLKKDIWQPKYVEGKTHFVRVPYYVKLHLNNTNKTIGLWANHLDSPDNKGSSEPEASSSLRSKYRRIRSQGAQEVSEFLALKEVLSTPTNDDFIIYGGDTNIKNENYFLINEILNNRIESTLSTKENLADKWKYKETFLTSLGRTGNYSHQYDKMMFINNDKNSFNPTVVENNHKPFKINIFRTFDHIISKQELNFSYDAKSNSGHSIIRNKISDHAPVLTDIENSFNISTSNVGDKLKTNQNLGKNKNTIRIGHWNILNYSGNDDNQDSIAKTRAITATIQKAGFDAIALTEINDGAGETAAKTLKKYLPNHYEIAVQEQKYTKIDEHYINSKRFGKLQQEQVIVVYNKNVFSYYGQNLSWNKPIQYWAD</sequence>
<dbReference type="Proteomes" id="UP000290942">
    <property type="component" value="Chromosome"/>
</dbReference>
<reference evidence="3 4" key="1">
    <citation type="submission" date="2019-01" db="EMBL/GenBank/DDBJ databases">
        <authorList>
            <consortium name="Pathogen Informatics"/>
        </authorList>
    </citation>
    <scope>NUCLEOTIDE SEQUENCE [LARGE SCALE GENOMIC DNA]</scope>
    <source>
        <strain evidence="3 4">NCTC10122</strain>
    </source>
</reference>
<evidence type="ECO:0000313" key="3">
    <source>
        <dbReference type="EMBL" id="VEU60619.1"/>
    </source>
</evidence>
<feature type="chain" id="PRO_5019012407" evidence="2">
    <location>
        <begin position="21"/>
        <end position="482"/>
    </location>
</feature>
<evidence type="ECO:0000313" key="4">
    <source>
        <dbReference type="Proteomes" id="UP000290942"/>
    </source>
</evidence>
<dbReference type="RefSeq" id="WP_129687553.1">
    <property type="nucleotide sequence ID" value="NZ_LR214970.1"/>
</dbReference>
<feature type="region of interest" description="Disordered" evidence="1">
    <location>
        <begin position="30"/>
        <end position="106"/>
    </location>
</feature>
<dbReference type="SUPFAM" id="SSF56219">
    <property type="entry name" value="DNase I-like"/>
    <property type="match status" value="2"/>
</dbReference>
<feature type="compositionally biased region" description="Low complexity" evidence="1">
    <location>
        <begin position="94"/>
        <end position="105"/>
    </location>
</feature>
<organism evidence="3 4">
    <name type="scientific">Mycoplasmopsis bovigenitalium</name>
    <dbReference type="NCBI Taxonomy" id="2112"/>
    <lineage>
        <taxon>Bacteria</taxon>
        <taxon>Bacillati</taxon>
        <taxon>Mycoplasmatota</taxon>
        <taxon>Mycoplasmoidales</taxon>
        <taxon>Metamycoplasmataceae</taxon>
        <taxon>Mycoplasmopsis</taxon>
    </lineage>
</organism>
<evidence type="ECO:0000256" key="2">
    <source>
        <dbReference type="SAM" id="SignalP"/>
    </source>
</evidence>
<feature type="region of interest" description="Disordered" evidence="1">
    <location>
        <begin position="156"/>
        <end position="176"/>
    </location>
</feature>